<proteinExistence type="inferred from homology"/>
<keyword evidence="3 9" id="KW-0227">DNA damage</keyword>
<keyword evidence="5 9" id="KW-0862">Zinc</keyword>
<feature type="domain" description="Zinc-hook" evidence="11">
    <location>
        <begin position="391"/>
        <end position="488"/>
    </location>
</feature>
<comment type="function">
    <text evidence="9">Part of the Rad50/Mre11 complex, which is involved in the early steps of DNA double-strand break (DSB) repair. The complex may facilitate opening of the processed DNA ends to aid in the recruitment of HerA and NurA. Rad50 controls the balance between DNA end bridging and DNA resection via ATP-dependent structural rearrangements of the Rad50/Mre11 complex.</text>
</comment>
<dbReference type="PANTHER" id="PTHR32114">
    <property type="entry name" value="ABC TRANSPORTER ABCH.3"/>
    <property type="match status" value="1"/>
</dbReference>
<evidence type="ECO:0000256" key="9">
    <source>
        <dbReference type="HAMAP-Rule" id="MF_00449"/>
    </source>
</evidence>
<keyword evidence="7 9" id="KW-0175">Coiled coil</keyword>
<dbReference type="Pfam" id="PF13476">
    <property type="entry name" value="AAA_23"/>
    <property type="match status" value="1"/>
</dbReference>
<dbReference type="KEGG" id="apo:Arcpr_0060"/>
<dbReference type="InterPro" id="IPR013134">
    <property type="entry name" value="Zn_hook_RAD50"/>
</dbReference>
<dbReference type="PANTHER" id="PTHR32114:SF2">
    <property type="entry name" value="ABC TRANSPORTER ABCH.3"/>
    <property type="match status" value="1"/>
</dbReference>
<sequence length="868" mass="102288">MLIKYVEIENFKSHRSSRVEFDRGVNLIVGRNGAGKTSILEAIAVALYGVKHGVKPSGVKKDDLIRDSASRYEIRLGFDFNGRDCLIVRSSDGNSYLRCDKLLEGDERIREWVERNVAPSHVWLNAIYVRQGEIDEIVKDDERREKIIKRITQIEDYERAWENLGKVIKHFKEEKSRLEKEIKAESDVENRIKEVKEELEAKKRELDKKMIELRDVEEKLAEAEAEKERVEKLREKFEELNREKESIEKHAGKIEERIRGLRERRNGLKKEIEELKSRVRRLEEIRGYAEKYIELREEYEKTLKVERELKETLARLESERNGVIRLLSDLENKKKRLNELKGKLEEVEKRKSEIEGKALKYEEIKVKLERLRELEKTCRPLEEIERELEEVERAKLKLKDVEKDERNLLDMKARLESEIERLKEALNALKSAKGVCPTCGRLLSEDDRLNLIKSYTKKLENVRKDLIEIENKLEDIKNVKKELESVISEESRILREYELAKELENLKKSTKGFEEAEAAWKEYRKLEELALKLSADISVIESDLKSEQELNSKLIELNSKIDEVEEKLSNLKKIDESTLKELESYYNEFNRLVSAKHDLERKLEELKSCESEIVKAEDELSETLKRLESLKNEIEALGYSDETYRNVYNLYTELRSRYFGLREGVERLKDHIKTLEKSAEDLENRVKKLREKRERVEKIGREVLPKLEEIREKFRKYKVSLTEYAFKEVEKIASEIFEEMTDGKYSGIVLKREEKRKEKVTVKVLYQGAERDISFLSGGELIALGLAFRLALSVFMIQGKIPLLILDEPTPFLDDERRRKLVDIMNRYLKKIPQVIVVTHDEELRDVADKVIRVELHGGVSKVMEGFE</sequence>
<dbReference type="PROSITE" id="PS51131">
    <property type="entry name" value="ZN_HOOK"/>
    <property type="match status" value="1"/>
</dbReference>
<dbReference type="SUPFAM" id="SSF75712">
    <property type="entry name" value="Rad50 coiled-coil Zn hook"/>
    <property type="match status" value="1"/>
</dbReference>
<evidence type="ECO:0000256" key="3">
    <source>
        <dbReference type="ARBA" id="ARBA00022763"/>
    </source>
</evidence>
<feature type="binding site" evidence="9">
    <location>
        <begin position="775"/>
        <end position="780"/>
    </location>
    <ligand>
        <name>ATP</name>
        <dbReference type="ChEBI" id="CHEBI:30616"/>
    </ligand>
</feature>
<feature type="coiled-coil region" evidence="9">
    <location>
        <begin position="665"/>
        <end position="699"/>
    </location>
</feature>
<dbReference type="OrthoDB" id="25344at2157"/>
<evidence type="ECO:0000313" key="12">
    <source>
        <dbReference type="EMBL" id="ADB57136.1"/>
    </source>
</evidence>
<comment type="cofactor">
    <cofactor evidence="9">
        <name>Zn(2+)</name>
        <dbReference type="ChEBI" id="CHEBI:29105"/>
    </cofactor>
    <text evidence="9">Binds 1 zinc ion per homodimer.</text>
</comment>
<keyword evidence="13" id="KW-1185">Reference proteome</keyword>
<dbReference type="GO" id="GO:0005524">
    <property type="term" value="F:ATP binding"/>
    <property type="evidence" value="ECO:0007669"/>
    <property type="project" value="UniProtKB-UniRule"/>
</dbReference>
<dbReference type="Proteomes" id="UP000001901">
    <property type="component" value="Chromosome"/>
</dbReference>
<dbReference type="STRING" id="572546.Arcpr_0060"/>
<accession>D2RFR1</accession>
<dbReference type="eggNOG" id="arCOG00368">
    <property type="taxonomic scope" value="Archaea"/>
</dbReference>
<evidence type="ECO:0000256" key="5">
    <source>
        <dbReference type="ARBA" id="ARBA00022833"/>
    </source>
</evidence>
<evidence type="ECO:0000313" key="13">
    <source>
        <dbReference type="Proteomes" id="UP000001901"/>
    </source>
</evidence>
<feature type="binding site" evidence="9 10">
    <location>
        <position position="436"/>
    </location>
    <ligand>
        <name>Zn(2+)</name>
        <dbReference type="ChEBI" id="CHEBI:29105"/>
    </ligand>
</feature>
<organism evidence="12 13">
    <name type="scientific">Archaeoglobus profundus (strain DSM 5631 / JCM 9629 / NBRC 100127 / Av18)</name>
    <dbReference type="NCBI Taxonomy" id="572546"/>
    <lineage>
        <taxon>Archaea</taxon>
        <taxon>Methanobacteriati</taxon>
        <taxon>Methanobacteriota</taxon>
        <taxon>Archaeoglobi</taxon>
        <taxon>Archaeoglobales</taxon>
        <taxon>Archaeoglobaceae</taxon>
        <taxon>Archaeoglobus</taxon>
    </lineage>
</organism>
<comment type="domain">
    <text evidence="9">The two conserved Cys that bind zinc constitute the zinc-hook, which separates the large intramolecular coiled coil regions. The 2 Cys residues coordinate one molecule of zinc with the help of the 2 Cys residues of the zinc-hook of another Rad50 molecule, thereby forming a V-shaped homodimer.</text>
</comment>
<name>D2RFR1_ARCPA</name>
<reference evidence="12 13" key="1">
    <citation type="journal article" date="2010" name="Stand. Genomic Sci.">
        <title>Complete genome sequence of Archaeoglobus profundus type strain (AV18).</title>
        <authorList>
            <person name="von Jan M."/>
            <person name="Lapidus A."/>
            <person name="Del Rio T.G."/>
            <person name="Copeland A."/>
            <person name="Tice H."/>
            <person name="Cheng J.F."/>
            <person name="Lucas S."/>
            <person name="Chen F."/>
            <person name="Nolan M."/>
            <person name="Goodwin L."/>
            <person name="Han C."/>
            <person name="Pitluck S."/>
            <person name="Liolios K."/>
            <person name="Ivanova N."/>
            <person name="Mavromatis K."/>
            <person name="Ovchinnikova G."/>
            <person name="Chertkov O."/>
            <person name="Pati A."/>
            <person name="Chen A."/>
            <person name="Palaniappan K."/>
            <person name="Land M."/>
            <person name="Hauser L."/>
            <person name="Chang Y.J."/>
            <person name="Jeffries C.D."/>
            <person name="Saunders E."/>
            <person name="Brettin T."/>
            <person name="Detter J.C."/>
            <person name="Chain P."/>
            <person name="Eichinger K."/>
            <person name="Huber H."/>
            <person name="Spring S."/>
            <person name="Rohde M."/>
            <person name="Goker M."/>
            <person name="Wirth R."/>
            <person name="Woyke T."/>
            <person name="Bristow J."/>
            <person name="Eisen J.A."/>
            <person name="Markowitz V."/>
            <person name="Hugenholtz P."/>
            <person name="Kyrpides N.C."/>
            <person name="Klenk H.P."/>
        </authorList>
    </citation>
    <scope>NUCLEOTIDE SEQUENCE [LARGE SCALE GENOMIC DNA]</scope>
    <source>
        <strain evidence="13">DSM 5631 / JCM 9629 / NBRC 100127 / Av18</strain>
    </source>
</reference>
<dbReference type="SUPFAM" id="SSF52540">
    <property type="entry name" value="P-loop containing nucleoside triphosphate hydrolases"/>
    <property type="match status" value="2"/>
</dbReference>
<gene>
    <name evidence="9" type="primary">rad50</name>
    <name evidence="12" type="ordered locus">Arcpr_0060</name>
</gene>
<dbReference type="GO" id="GO:0006302">
    <property type="term" value="P:double-strand break repair"/>
    <property type="evidence" value="ECO:0007669"/>
    <property type="project" value="UniProtKB-UniRule"/>
</dbReference>
<comment type="similarity">
    <text evidence="9">Belongs to the SMC family. RAD50 subfamily.</text>
</comment>
<dbReference type="InterPro" id="IPR027417">
    <property type="entry name" value="P-loop_NTPase"/>
</dbReference>
<feature type="coiled-coil region" evidence="9">
    <location>
        <begin position="168"/>
        <end position="500"/>
    </location>
</feature>
<evidence type="ECO:0000259" key="11">
    <source>
        <dbReference type="PROSITE" id="PS51131"/>
    </source>
</evidence>
<dbReference type="Gene3D" id="1.10.287.510">
    <property type="entry name" value="Helix hairpin bin"/>
    <property type="match status" value="1"/>
</dbReference>
<keyword evidence="8 9" id="KW-0234">DNA repair</keyword>
<dbReference type="RefSeq" id="WP_012939472.1">
    <property type="nucleotide sequence ID" value="NC_013741.1"/>
</dbReference>
<feature type="binding site" evidence="9">
    <location>
        <position position="12"/>
    </location>
    <ligand>
        <name>ATP</name>
        <dbReference type="ChEBI" id="CHEBI:30616"/>
    </ligand>
</feature>
<dbReference type="Gene3D" id="3.40.50.300">
    <property type="entry name" value="P-loop containing nucleotide triphosphate hydrolases"/>
    <property type="match status" value="2"/>
</dbReference>
<evidence type="ECO:0000256" key="7">
    <source>
        <dbReference type="ARBA" id="ARBA00023054"/>
    </source>
</evidence>
<evidence type="ECO:0000256" key="4">
    <source>
        <dbReference type="ARBA" id="ARBA00022801"/>
    </source>
</evidence>
<comment type="subunit">
    <text evidence="9">Homodimer. Forms a heterotetramer composed of two Mre11 subunits and two Rad50 subunits.</text>
</comment>
<dbReference type="SMART" id="SM00382">
    <property type="entry name" value="AAA"/>
    <property type="match status" value="1"/>
</dbReference>
<dbReference type="HAMAP" id="MF_00449">
    <property type="entry name" value="RAD50"/>
    <property type="match status" value="1"/>
</dbReference>
<dbReference type="InterPro" id="IPR022982">
    <property type="entry name" value="Rad50_ATPase_archaeal"/>
</dbReference>
<evidence type="ECO:0000256" key="1">
    <source>
        <dbReference type="ARBA" id="ARBA00022723"/>
    </source>
</evidence>
<dbReference type="AlphaFoldDB" id="D2RFR1"/>
<dbReference type="GO" id="GO:0008270">
    <property type="term" value="F:zinc ion binding"/>
    <property type="evidence" value="ECO:0007669"/>
    <property type="project" value="UniProtKB-UniRule"/>
</dbReference>
<dbReference type="PaxDb" id="572546-Arcpr_0060"/>
<evidence type="ECO:0000256" key="6">
    <source>
        <dbReference type="ARBA" id="ARBA00022840"/>
    </source>
</evidence>
<feature type="binding site" evidence="9">
    <location>
        <begin position="32"/>
        <end position="38"/>
    </location>
    <ligand>
        <name>ATP</name>
        <dbReference type="ChEBI" id="CHEBI:30616"/>
    </ligand>
</feature>
<dbReference type="Pfam" id="PF04423">
    <property type="entry name" value="Rad50_zn_hook"/>
    <property type="match status" value="1"/>
</dbReference>
<dbReference type="Gene3D" id="1.20.5.340">
    <property type="match status" value="1"/>
</dbReference>
<dbReference type="InterPro" id="IPR003593">
    <property type="entry name" value="AAA+_ATPase"/>
</dbReference>
<dbReference type="NCBIfam" id="NF003034">
    <property type="entry name" value="PRK03918.1"/>
    <property type="match status" value="1"/>
</dbReference>
<evidence type="ECO:0000256" key="10">
    <source>
        <dbReference type="PROSITE-ProRule" id="PRU00471"/>
    </source>
</evidence>
<dbReference type="InterPro" id="IPR038729">
    <property type="entry name" value="Rad50/SbcC_AAA"/>
</dbReference>
<feature type="coiled-coil region" evidence="9">
    <location>
        <begin position="547"/>
        <end position="637"/>
    </location>
</feature>
<feature type="binding site" evidence="9 10">
    <location>
        <position position="439"/>
    </location>
    <ligand>
        <name>Zn(2+)</name>
        <dbReference type="ChEBI" id="CHEBI:29105"/>
    </ligand>
</feature>
<dbReference type="EMBL" id="CP001857">
    <property type="protein sequence ID" value="ADB57136.1"/>
    <property type="molecule type" value="Genomic_DNA"/>
</dbReference>
<dbReference type="GO" id="GO:0016887">
    <property type="term" value="F:ATP hydrolysis activity"/>
    <property type="evidence" value="ECO:0007669"/>
    <property type="project" value="UniProtKB-UniRule"/>
</dbReference>
<keyword evidence="1 9" id="KW-0479">Metal-binding</keyword>
<keyword evidence="4 9" id="KW-0378">Hydrolase</keyword>
<keyword evidence="6 9" id="KW-0067">ATP-binding</keyword>
<protein>
    <recommendedName>
        <fullName evidence="9">DNA double-strand break repair Rad50 ATPase</fullName>
    </recommendedName>
</protein>
<evidence type="ECO:0000256" key="2">
    <source>
        <dbReference type="ARBA" id="ARBA00022741"/>
    </source>
</evidence>
<feature type="binding site" evidence="9">
    <location>
        <position position="131"/>
    </location>
    <ligand>
        <name>ATP</name>
        <dbReference type="ChEBI" id="CHEBI:30616"/>
    </ligand>
</feature>
<evidence type="ECO:0000256" key="8">
    <source>
        <dbReference type="ARBA" id="ARBA00023204"/>
    </source>
</evidence>
<dbReference type="HOGENOM" id="CLU_004785_0_2_2"/>
<dbReference type="GeneID" id="8738706"/>
<keyword evidence="2 9" id="KW-0547">Nucleotide-binding</keyword>